<evidence type="ECO:0000313" key="3">
    <source>
        <dbReference type="Proteomes" id="UP000255328"/>
    </source>
</evidence>
<evidence type="ECO:0000313" key="2">
    <source>
        <dbReference type="EMBL" id="STO30668.1"/>
    </source>
</evidence>
<protein>
    <submittedName>
        <fullName evidence="2">Uncharacterized protein</fullName>
    </submittedName>
</protein>
<feature type="chain" id="PRO_5017044055" evidence="1">
    <location>
        <begin position="19"/>
        <end position="123"/>
    </location>
</feature>
<evidence type="ECO:0000256" key="1">
    <source>
        <dbReference type="SAM" id="SignalP"/>
    </source>
</evidence>
<keyword evidence="3" id="KW-1185">Reference proteome</keyword>
<keyword evidence="1" id="KW-0732">Signal</keyword>
<dbReference type="Proteomes" id="UP000255328">
    <property type="component" value="Unassembled WGS sequence"/>
</dbReference>
<name>A0A377GUM7_9FUSO</name>
<proteinExistence type="predicted"/>
<organism evidence="2 3">
    <name type="scientific">Fusobacterium necrogenes</name>
    <dbReference type="NCBI Taxonomy" id="858"/>
    <lineage>
        <taxon>Bacteria</taxon>
        <taxon>Fusobacteriati</taxon>
        <taxon>Fusobacteriota</taxon>
        <taxon>Fusobacteriia</taxon>
        <taxon>Fusobacteriales</taxon>
        <taxon>Fusobacteriaceae</taxon>
        <taxon>Fusobacterium</taxon>
    </lineage>
</organism>
<dbReference type="RefSeq" id="WP_115268296.1">
    <property type="nucleotide sequence ID" value="NZ_CASFEE010000016.1"/>
</dbReference>
<dbReference type="OrthoDB" id="88205at2"/>
<dbReference type="AlphaFoldDB" id="A0A377GUM7"/>
<feature type="signal peptide" evidence="1">
    <location>
        <begin position="1"/>
        <end position="18"/>
    </location>
</feature>
<sequence length="123" mass="13771">MKKILMGLFLVTSLMAVAGGQYDYVEDRLELKYAVLTDNKNNSLAIDGIDIGVFNGRAYVNMEIESFSGDGGWGKFDKPSYDRIAKQIADEVRGMLNTNDPVEITLILEKEIGRDMMLHNGLY</sequence>
<dbReference type="EMBL" id="UGGU01000003">
    <property type="protein sequence ID" value="STO30668.1"/>
    <property type="molecule type" value="Genomic_DNA"/>
</dbReference>
<gene>
    <name evidence="2" type="ORF">NCTC10723_00093</name>
</gene>
<reference evidence="2 3" key="1">
    <citation type="submission" date="2018-06" db="EMBL/GenBank/DDBJ databases">
        <authorList>
            <consortium name="Pathogen Informatics"/>
            <person name="Doyle S."/>
        </authorList>
    </citation>
    <scope>NUCLEOTIDE SEQUENCE [LARGE SCALE GENOMIC DNA]</scope>
    <source>
        <strain evidence="2 3">NCTC10723</strain>
    </source>
</reference>
<accession>A0A377GUM7</accession>